<proteinExistence type="inferred from homology"/>
<dbReference type="EMBL" id="JACHNU010000001">
    <property type="protein sequence ID" value="MBB4660999.1"/>
    <property type="molecule type" value="Genomic_DNA"/>
</dbReference>
<dbReference type="InterPro" id="IPR002898">
    <property type="entry name" value="MotA_ExbB_proton_chnl"/>
</dbReference>
<evidence type="ECO:0000256" key="5">
    <source>
        <dbReference type="ARBA" id="ARBA00023136"/>
    </source>
</evidence>
<reference evidence="10 11" key="1">
    <citation type="submission" date="2020-08" db="EMBL/GenBank/DDBJ databases">
        <title>Genomic Encyclopedia of Archaeal and Bacterial Type Strains, Phase II (KMG-II): from individual species to whole genera.</title>
        <authorList>
            <person name="Goeker M."/>
        </authorList>
    </citation>
    <scope>NUCLEOTIDE SEQUENCE [LARGE SCALE GENOMIC DNA]</scope>
    <source>
        <strain evidence="10 11">DSM 23288</strain>
    </source>
</reference>
<evidence type="ECO:0000313" key="11">
    <source>
        <dbReference type="Proteomes" id="UP000585272"/>
    </source>
</evidence>
<keyword evidence="6" id="KW-0813">Transport</keyword>
<dbReference type="GO" id="GO:0015031">
    <property type="term" value="P:protein transport"/>
    <property type="evidence" value="ECO:0007669"/>
    <property type="project" value="UniProtKB-KW"/>
</dbReference>
<feature type="transmembrane region" description="Helical" evidence="8">
    <location>
        <begin position="149"/>
        <end position="169"/>
    </location>
</feature>
<keyword evidence="5 8" id="KW-0472">Membrane</keyword>
<keyword evidence="6" id="KW-0653">Protein transport</keyword>
<dbReference type="GO" id="GO:0071978">
    <property type="term" value="P:bacterial-type flagellum-dependent swarming motility"/>
    <property type="evidence" value="ECO:0007669"/>
    <property type="project" value="InterPro"/>
</dbReference>
<keyword evidence="11" id="KW-1185">Reference proteome</keyword>
<evidence type="ECO:0000313" key="10">
    <source>
        <dbReference type="EMBL" id="MBB4660999.1"/>
    </source>
</evidence>
<organism evidence="10 11">
    <name type="scientific">Conexibacter arvalis</name>
    <dbReference type="NCBI Taxonomy" id="912552"/>
    <lineage>
        <taxon>Bacteria</taxon>
        <taxon>Bacillati</taxon>
        <taxon>Actinomycetota</taxon>
        <taxon>Thermoleophilia</taxon>
        <taxon>Solirubrobacterales</taxon>
        <taxon>Conexibacteraceae</taxon>
        <taxon>Conexibacter</taxon>
    </lineage>
</organism>
<dbReference type="InterPro" id="IPR047055">
    <property type="entry name" value="MotA-like"/>
</dbReference>
<feature type="domain" description="MotA/TolQ/ExbB proton channel" evidence="9">
    <location>
        <begin position="102"/>
        <end position="217"/>
    </location>
</feature>
<dbReference type="PANTHER" id="PTHR30433:SF3">
    <property type="entry name" value="MOTILITY PROTEIN A"/>
    <property type="match status" value="1"/>
</dbReference>
<comment type="caution">
    <text evidence="10">The sequence shown here is derived from an EMBL/GenBank/DDBJ whole genome shotgun (WGS) entry which is preliminary data.</text>
</comment>
<keyword evidence="2" id="KW-1003">Cell membrane</keyword>
<dbReference type="Pfam" id="PF01618">
    <property type="entry name" value="MotA_ExbB"/>
    <property type="match status" value="1"/>
</dbReference>
<comment type="similarity">
    <text evidence="6">Belongs to the exbB/tolQ family.</text>
</comment>
<dbReference type="NCBIfam" id="NF006583">
    <property type="entry name" value="PRK09109.1"/>
    <property type="match status" value="1"/>
</dbReference>
<gene>
    <name evidence="10" type="ORF">BDZ31_000572</name>
</gene>
<dbReference type="Proteomes" id="UP000585272">
    <property type="component" value="Unassembled WGS sequence"/>
</dbReference>
<dbReference type="RefSeq" id="WP_183338786.1">
    <property type="nucleotide sequence ID" value="NZ_JACHNU010000001.1"/>
</dbReference>
<evidence type="ECO:0000259" key="9">
    <source>
        <dbReference type="Pfam" id="PF01618"/>
    </source>
</evidence>
<evidence type="ECO:0000256" key="7">
    <source>
        <dbReference type="SAM" id="MobiDB-lite"/>
    </source>
</evidence>
<evidence type="ECO:0000256" key="2">
    <source>
        <dbReference type="ARBA" id="ARBA00022475"/>
    </source>
</evidence>
<dbReference type="AlphaFoldDB" id="A0A840I7X3"/>
<dbReference type="GO" id="GO:0006935">
    <property type="term" value="P:chemotaxis"/>
    <property type="evidence" value="ECO:0007669"/>
    <property type="project" value="InterPro"/>
</dbReference>
<name>A0A840I7X3_9ACTN</name>
<feature type="region of interest" description="Disordered" evidence="7">
    <location>
        <begin position="247"/>
        <end position="268"/>
    </location>
</feature>
<sequence length="268" mass="28268">MKASTAIGLVGGLVAILLTGMLEGTSPSTFINIPAIMIVLVGTFMATMASVGIDQMKRIPTLYRITFNPPEQDLRARVDLLVSIAEQARREGLLALDAQLADIDDEFTRKGLQLVVDGTDPDLVREILEAEIDAMQARHALGANTFEKAGGYAPTLGILGAVMGLISVLGNLSDPDSLGPAISVAFIATLYGVGGANVVFLPVASRLKALSEEEVELRSLTLDGILAVQAGDNPRVVADKLSSYVPPSERRAADDNVTSLDGQRREAA</sequence>
<evidence type="ECO:0000256" key="6">
    <source>
        <dbReference type="RuleBase" id="RU004057"/>
    </source>
</evidence>
<evidence type="ECO:0000256" key="3">
    <source>
        <dbReference type="ARBA" id="ARBA00022692"/>
    </source>
</evidence>
<evidence type="ECO:0000256" key="4">
    <source>
        <dbReference type="ARBA" id="ARBA00022989"/>
    </source>
</evidence>
<evidence type="ECO:0000256" key="1">
    <source>
        <dbReference type="ARBA" id="ARBA00004651"/>
    </source>
</evidence>
<comment type="subcellular location">
    <subcellularLocation>
        <location evidence="1">Cell membrane</location>
        <topology evidence="1">Multi-pass membrane protein</topology>
    </subcellularLocation>
    <subcellularLocation>
        <location evidence="6">Membrane</location>
        <topology evidence="6">Multi-pass membrane protein</topology>
    </subcellularLocation>
</comment>
<feature type="transmembrane region" description="Helical" evidence="8">
    <location>
        <begin position="181"/>
        <end position="201"/>
    </location>
</feature>
<accession>A0A840I7X3</accession>
<dbReference type="GO" id="GO:0005886">
    <property type="term" value="C:plasma membrane"/>
    <property type="evidence" value="ECO:0007669"/>
    <property type="project" value="UniProtKB-SubCell"/>
</dbReference>
<keyword evidence="3 8" id="KW-0812">Transmembrane</keyword>
<protein>
    <submittedName>
        <fullName evidence="10">Chemotaxis protein MotA</fullName>
    </submittedName>
</protein>
<dbReference type="PANTHER" id="PTHR30433">
    <property type="entry name" value="CHEMOTAXIS PROTEIN MOTA"/>
    <property type="match status" value="1"/>
</dbReference>
<feature type="transmembrane region" description="Helical" evidence="8">
    <location>
        <begin position="34"/>
        <end position="53"/>
    </location>
</feature>
<keyword evidence="4 8" id="KW-1133">Transmembrane helix</keyword>
<evidence type="ECO:0000256" key="8">
    <source>
        <dbReference type="SAM" id="Phobius"/>
    </source>
</evidence>